<dbReference type="Gramene" id="TraesROB_scaffold_030713_01G000100.1">
    <property type="protein sequence ID" value="TraesROB_scaffold_030713_01G000100.1"/>
    <property type="gene ID" value="TraesROB_scaffold_030713_01G000100"/>
</dbReference>
<keyword evidence="1" id="KW-1133">Transmembrane helix</keyword>
<dbReference type="Gramene" id="TraesCS1B03G0856900.1">
    <property type="protein sequence ID" value="TraesCS1B03G0856900.1.CDS"/>
    <property type="gene ID" value="TraesCS1B03G0856900"/>
</dbReference>
<dbReference type="Gramene" id="TraesRN1B0100870100.1">
    <property type="protein sequence ID" value="TraesRN1B0100870100.1"/>
    <property type="gene ID" value="TraesRN1B0100870100"/>
</dbReference>
<dbReference type="Gramene" id="TraesCLE_scaffold_043070_01G000100.1">
    <property type="protein sequence ID" value="TraesCLE_scaffold_043070_01G000100.1"/>
    <property type="gene ID" value="TraesCLE_scaffold_043070_01G000100"/>
</dbReference>
<proteinExistence type="predicted"/>
<name>A0A3B5Z0F3_WHEAT</name>
<evidence type="ECO:0000256" key="1">
    <source>
        <dbReference type="SAM" id="Phobius"/>
    </source>
</evidence>
<dbReference type="SMR" id="A0A3B5Z0F3"/>
<dbReference type="Gramene" id="TraesWEE_scaffold_070842_01G000100.1">
    <property type="protein sequence ID" value="TraesWEE_scaffold_070842_01G000100.1"/>
    <property type="gene ID" value="TraesWEE_scaffold_070842_01G000100"/>
</dbReference>
<keyword evidence="3" id="KW-1185">Reference proteome</keyword>
<dbReference type="EnsemblPlants" id="TraesCS1B02G311600.1">
    <property type="protein sequence ID" value="TraesCS1B02G311600.1"/>
    <property type="gene ID" value="TraesCS1B02G311600"/>
</dbReference>
<reference evidence="2" key="1">
    <citation type="submission" date="2018-08" db="EMBL/GenBank/DDBJ databases">
        <authorList>
            <person name="Rossello M."/>
        </authorList>
    </citation>
    <scope>NUCLEOTIDE SEQUENCE [LARGE SCALE GENOMIC DNA]</scope>
    <source>
        <strain evidence="2">cv. Chinese Spring</strain>
    </source>
</reference>
<accession>A0A3B5Z0F3</accession>
<keyword evidence="1" id="KW-0472">Membrane</keyword>
<dbReference type="Gramene" id="TraesCAD_scaffold_026790_01G000100.1">
    <property type="protein sequence ID" value="TraesCAD_scaffold_026790_01G000100.1"/>
    <property type="gene ID" value="TraesCAD_scaffold_026790_01G000100"/>
</dbReference>
<dbReference type="OMA" id="GHANATM"/>
<protein>
    <recommendedName>
        <fullName evidence="4">Embryo surrounding factor 1 brassicaceae domain-containing protein</fullName>
    </recommendedName>
</protein>
<evidence type="ECO:0000313" key="2">
    <source>
        <dbReference type="EnsemblPlants" id="TraesCS1B02G311600.1"/>
    </source>
</evidence>
<dbReference type="Gramene" id="TraesCS1B02G311600.1">
    <property type="protein sequence ID" value="TraesCS1B02G311600.1"/>
    <property type="gene ID" value="TraesCS1B02G311600"/>
</dbReference>
<dbReference type="Proteomes" id="UP000019116">
    <property type="component" value="Chromosome 1B"/>
</dbReference>
<evidence type="ECO:0008006" key="4">
    <source>
        <dbReference type="Google" id="ProtNLM"/>
    </source>
</evidence>
<evidence type="ECO:0000313" key="3">
    <source>
        <dbReference type="Proteomes" id="UP000019116"/>
    </source>
</evidence>
<sequence length="122" mass="13530">MSISKSDTQFVQNMKGGSVVYMIAFLFIGCLLMVGQCRPEPPSTYGDGHANATMAVSSIDESKVTVKFCVIRNCKTKGEFWGWNGGCYCCLNAPGIPCFEHQYQCNQNCPPIRNKVVQFENI</sequence>
<feature type="transmembrane region" description="Helical" evidence="1">
    <location>
        <begin position="18"/>
        <end position="35"/>
    </location>
</feature>
<keyword evidence="1" id="KW-0812">Transmembrane</keyword>
<reference evidence="2" key="2">
    <citation type="submission" date="2018-10" db="UniProtKB">
        <authorList>
            <consortium name="EnsemblPlants"/>
        </authorList>
    </citation>
    <scope>IDENTIFICATION</scope>
</reference>
<organism evidence="2">
    <name type="scientific">Triticum aestivum</name>
    <name type="common">Wheat</name>
    <dbReference type="NCBI Taxonomy" id="4565"/>
    <lineage>
        <taxon>Eukaryota</taxon>
        <taxon>Viridiplantae</taxon>
        <taxon>Streptophyta</taxon>
        <taxon>Embryophyta</taxon>
        <taxon>Tracheophyta</taxon>
        <taxon>Spermatophyta</taxon>
        <taxon>Magnoliopsida</taxon>
        <taxon>Liliopsida</taxon>
        <taxon>Poales</taxon>
        <taxon>Poaceae</taxon>
        <taxon>BOP clade</taxon>
        <taxon>Pooideae</taxon>
        <taxon>Triticodae</taxon>
        <taxon>Triticeae</taxon>
        <taxon>Triticinae</taxon>
        <taxon>Triticum</taxon>
    </lineage>
</organism>
<dbReference type="AlphaFoldDB" id="A0A3B5Z0F3"/>
<dbReference type="PROSITE" id="PS51257">
    <property type="entry name" value="PROKAR_LIPOPROTEIN"/>
    <property type="match status" value="1"/>
</dbReference>
<dbReference type="OrthoDB" id="717222at2759"/>